<keyword evidence="11" id="KW-1185">Reference proteome</keyword>
<gene>
    <name evidence="10" type="ORF">SLEP1_g45518</name>
</gene>
<feature type="domain" description="Reverse transcriptase" evidence="8">
    <location>
        <begin position="278"/>
        <end position="400"/>
    </location>
</feature>
<evidence type="ECO:0000313" key="11">
    <source>
        <dbReference type="Proteomes" id="UP001054252"/>
    </source>
</evidence>
<dbReference type="PANTHER" id="PTHR24559">
    <property type="entry name" value="TRANSPOSON TY3-I GAG-POL POLYPROTEIN"/>
    <property type="match status" value="1"/>
</dbReference>
<sequence length="581" mass="66599">MFDKIVDTGETAWTPTAGPIPPVQQNAGFEDAVDLEEGSGDSYEVNVIPTQTGGRSEKRKKNTIGTSLTGKGKKVKLGGAAYMQKQLNRLCDAVESYTTTTLNDSSKKNYEAHVDSTEECLEMLLTLPGVEDGNELFMLARVRKGQDKVDLDPRWNYENSDECEVEEENSDEDEMEEQAIEQRDKQVEVTGWLGSTHDACVFTHTLENHKDMFPHPPDGKYYLVDASYLNINGYLAPYKGERYHIPDSRRGSQPIDYQEVFNHAHACLKNVIEGSIGCWKNSSSHTKRVLNLRSGYHQLKINGEDVPKTAFRTQYGHYEFLVMPFGLTNAPITFMDMINKVFKLYLDKFVVVFIDDILVYFRSKVEHEEHLRLVLQILREKKLYVKFKKCAFWLNSVAFLRHVVFKDGVSMDPNKVKVVVEWRRLTNFIEGVKFEWTDGCEQSFQQLKNRLVSAPILIILDDSGGFIIYSDASKKGLGCVLMQYDKRHYLYGEQCEIFTDHKSLKYVFTQKELNMRQKRWLELLKDYALIISNHLGKANVVADALSKKDHGNLATLVTSNRQILRDLDRMQVEIKEPSFGV</sequence>
<dbReference type="InterPro" id="IPR053134">
    <property type="entry name" value="RNA-dir_DNA_polymerase"/>
</dbReference>
<keyword evidence="6" id="KW-0378">Hydrolase</keyword>
<dbReference type="InterPro" id="IPR041577">
    <property type="entry name" value="RT_RNaseH_2"/>
</dbReference>
<evidence type="ECO:0000256" key="2">
    <source>
        <dbReference type="ARBA" id="ARBA00022679"/>
    </source>
</evidence>
<keyword evidence="5" id="KW-0255">Endonuclease</keyword>
<dbReference type="FunFam" id="3.10.10.10:FF:000007">
    <property type="entry name" value="Retrovirus-related Pol polyprotein from transposon 17.6-like Protein"/>
    <property type="match status" value="1"/>
</dbReference>
<dbReference type="GO" id="GO:0046872">
    <property type="term" value="F:metal ion binding"/>
    <property type="evidence" value="ECO:0007669"/>
    <property type="project" value="UniProtKB-KW"/>
</dbReference>
<dbReference type="InterPro" id="IPR043128">
    <property type="entry name" value="Rev_trsase/Diguanyl_cyclase"/>
</dbReference>
<evidence type="ECO:0000313" key="10">
    <source>
        <dbReference type="EMBL" id="GKV37491.1"/>
    </source>
</evidence>
<keyword evidence="2" id="KW-0808">Transferase</keyword>
<dbReference type="CDD" id="cd01647">
    <property type="entry name" value="RT_LTR"/>
    <property type="match status" value="1"/>
</dbReference>
<protein>
    <submittedName>
        <fullName evidence="10">Uncharacterized protein</fullName>
    </submittedName>
</protein>
<reference evidence="10 11" key="1">
    <citation type="journal article" date="2021" name="Commun. Biol.">
        <title>The genome of Shorea leprosula (Dipterocarpaceae) highlights the ecological relevance of drought in aseasonal tropical rainforests.</title>
        <authorList>
            <person name="Ng K.K.S."/>
            <person name="Kobayashi M.J."/>
            <person name="Fawcett J.A."/>
            <person name="Hatakeyama M."/>
            <person name="Paape T."/>
            <person name="Ng C.H."/>
            <person name="Ang C.C."/>
            <person name="Tnah L.H."/>
            <person name="Lee C.T."/>
            <person name="Nishiyama T."/>
            <person name="Sese J."/>
            <person name="O'Brien M.J."/>
            <person name="Copetti D."/>
            <person name="Mohd Noor M.I."/>
            <person name="Ong R.C."/>
            <person name="Putra M."/>
            <person name="Sireger I.Z."/>
            <person name="Indrioko S."/>
            <person name="Kosugi Y."/>
            <person name="Izuno A."/>
            <person name="Isagi Y."/>
            <person name="Lee S.L."/>
            <person name="Shimizu K.K."/>
        </authorList>
    </citation>
    <scope>NUCLEOTIDE SEQUENCE [LARGE SCALE GENOMIC DNA]</scope>
    <source>
        <strain evidence="10">214</strain>
    </source>
</reference>
<evidence type="ECO:0000256" key="7">
    <source>
        <dbReference type="ARBA" id="ARBA00022918"/>
    </source>
</evidence>
<dbReference type="Pfam" id="PF17919">
    <property type="entry name" value="RT_RNaseH_2"/>
    <property type="match status" value="1"/>
</dbReference>
<comment type="caution">
    <text evidence="10">The sequence shown here is derived from an EMBL/GenBank/DDBJ whole genome shotgun (WGS) entry which is preliminary data.</text>
</comment>
<evidence type="ECO:0000259" key="8">
    <source>
        <dbReference type="Pfam" id="PF00078"/>
    </source>
</evidence>
<dbReference type="Pfam" id="PF00078">
    <property type="entry name" value="RVT_1"/>
    <property type="match status" value="1"/>
</dbReference>
<dbReference type="Proteomes" id="UP001054252">
    <property type="component" value="Unassembled WGS sequence"/>
</dbReference>
<dbReference type="SUPFAM" id="SSF56672">
    <property type="entry name" value="DNA/RNA polymerases"/>
    <property type="match status" value="1"/>
</dbReference>
<evidence type="ECO:0000256" key="3">
    <source>
        <dbReference type="ARBA" id="ARBA00022695"/>
    </source>
</evidence>
<organism evidence="10 11">
    <name type="scientific">Rubroshorea leprosula</name>
    <dbReference type="NCBI Taxonomy" id="152421"/>
    <lineage>
        <taxon>Eukaryota</taxon>
        <taxon>Viridiplantae</taxon>
        <taxon>Streptophyta</taxon>
        <taxon>Embryophyta</taxon>
        <taxon>Tracheophyta</taxon>
        <taxon>Spermatophyta</taxon>
        <taxon>Magnoliopsida</taxon>
        <taxon>eudicotyledons</taxon>
        <taxon>Gunneridae</taxon>
        <taxon>Pentapetalae</taxon>
        <taxon>rosids</taxon>
        <taxon>malvids</taxon>
        <taxon>Malvales</taxon>
        <taxon>Dipterocarpaceae</taxon>
        <taxon>Rubroshorea</taxon>
    </lineage>
</organism>
<evidence type="ECO:0000256" key="1">
    <source>
        <dbReference type="ARBA" id="ARBA00022670"/>
    </source>
</evidence>
<dbReference type="Gene3D" id="3.10.10.10">
    <property type="entry name" value="HIV Type 1 Reverse Transcriptase, subunit A, domain 1"/>
    <property type="match status" value="1"/>
</dbReference>
<dbReference type="Gene3D" id="3.30.70.270">
    <property type="match status" value="2"/>
</dbReference>
<dbReference type="InterPro" id="IPR000477">
    <property type="entry name" value="RT_dom"/>
</dbReference>
<evidence type="ECO:0000259" key="9">
    <source>
        <dbReference type="Pfam" id="PF17919"/>
    </source>
</evidence>
<dbReference type="PANTHER" id="PTHR24559:SF444">
    <property type="entry name" value="REVERSE TRANSCRIPTASE DOMAIN-CONTAINING PROTEIN"/>
    <property type="match status" value="1"/>
</dbReference>
<dbReference type="EMBL" id="BPVZ01000122">
    <property type="protein sequence ID" value="GKV37491.1"/>
    <property type="molecule type" value="Genomic_DNA"/>
</dbReference>
<dbReference type="InterPro" id="IPR043502">
    <property type="entry name" value="DNA/RNA_pol_sf"/>
</dbReference>
<keyword evidence="7" id="KW-0695">RNA-directed DNA polymerase</keyword>
<keyword evidence="4" id="KW-0540">Nuclease</keyword>
<dbReference type="CDD" id="cd09274">
    <property type="entry name" value="RNase_HI_RT_Ty3"/>
    <property type="match status" value="1"/>
</dbReference>
<evidence type="ECO:0000256" key="5">
    <source>
        <dbReference type="ARBA" id="ARBA00022759"/>
    </source>
</evidence>
<evidence type="ECO:0000256" key="6">
    <source>
        <dbReference type="ARBA" id="ARBA00022801"/>
    </source>
</evidence>
<proteinExistence type="predicted"/>
<dbReference type="GO" id="GO:0008233">
    <property type="term" value="F:peptidase activity"/>
    <property type="evidence" value="ECO:0007669"/>
    <property type="project" value="UniProtKB-KW"/>
</dbReference>
<dbReference type="GO" id="GO:0003964">
    <property type="term" value="F:RNA-directed DNA polymerase activity"/>
    <property type="evidence" value="ECO:0007669"/>
    <property type="project" value="UniProtKB-KW"/>
</dbReference>
<name>A0AAV5LJA9_9ROSI</name>
<dbReference type="GO" id="GO:0006508">
    <property type="term" value="P:proteolysis"/>
    <property type="evidence" value="ECO:0007669"/>
    <property type="project" value="UniProtKB-KW"/>
</dbReference>
<accession>A0AAV5LJA9</accession>
<keyword evidence="3" id="KW-0548">Nucleotidyltransferase</keyword>
<feature type="domain" description="Reverse transcriptase/retrotransposon-derived protein RNase H-like" evidence="9">
    <location>
        <begin position="436"/>
        <end position="487"/>
    </location>
</feature>
<dbReference type="GO" id="GO:0004519">
    <property type="term" value="F:endonuclease activity"/>
    <property type="evidence" value="ECO:0007669"/>
    <property type="project" value="UniProtKB-KW"/>
</dbReference>
<dbReference type="AlphaFoldDB" id="A0AAV5LJA9"/>
<keyword evidence="1" id="KW-0645">Protease</keyword>
<evidence type="ECO:0000256" key="4">
    <source>
        <dbReference type="ARBA" id="ARBA00022722"/>
    </source>
</evidence>